<dbReference type="AlphaFoldDB" id="A0A6M4JM69"/>
<evidence type="ECO:0000313" key="3">
    <source>
        <dbReference type="EMBL" id="QJP89412.1"/>
    </source>
</evidence>
<name>A0A6M4JM69_BACSU</name>
<dbReference type="RefSeq" id="NP_390570.2">
    <property type="nucleotide sequence ID" value="NC_000964.3"/>
</dbReference>
<feature type="chain" id="PRO_5030158878" evidence="1">
    <location>
        <begin position="27"/>
        <end position="119"/>
    </location>
</feature>
<dbReference type="PROSITE" id="PS51781">
    <property type="entry name" value="SH3B"/>
    <property type="match status" value="1"/>
</dbReference>
<feature type="signal peptide" evidence="1">
    <location>
        <begin position="1"/>
        <end position="26"/>
    </location>
</feature>
<dbReference type="SMR" id="A0A6M4JM69"/>
<feature type="domain" description="SH3b" evidence="2">
    <location>
        <begin position="30"/>
        <end position="104"/>
    </location>
</feature>
<dbReference type="KEGG" id="bsu:BSU26930"/>
<dbReference type="Gene3D" id="2.30.30.40">
    <property type="entry name" value="SH3 Domains"/>
    <property type="match status" value="1"/>
</dbReference>
<reference evidence="3" key="1">
    <citation type="submission" date="2020-04" db="EMBL/GenBank/DDBJ databases">
        <title>Phage recombination drives evolution of spore-forming Bacilli.</title>
        <authorList>
            <person name="Dragos A."/>
            <person name="Kovacs A.T."/>
        </authorList>
    </citation>
    <scope>NUCLEOTIDE SEQUENCE</scope>
    <source>
        <strain evidence="3">168</strain>
    </source>
</reference>
<proteinExistence type="predicted"/>
<gene>
    <name evidence="3" type="ORF">HIR78_15835</name>
</gene>
<sequence length="119" mass="12839">MNKLKRLSMLTVMIASVFIFSSHALAAQYYTVSTSSGAPVNMRSGPGTSWGIVTTIPSGTRIPIYCYKTGTTVTGKYGTSNIWNYTERTLASGEIVPGFVSDTYMYTGSDGPVVPKCSW</sequence>
<dbReference type="EMBL" id="CP052842">
    <property type="protein sequence ID" value="QJP89412.1"/>
    <property type="molecule type" value="Genomic_DNA"/>
</dbReference>
<dbReference type="RefSeq" id="WP_004399021.1">
    <property type="nucleotide sequence ID" value="NC_000964.3"/>
</dbReference>
<dbReference type="OrthoDB" id="9805070at2"/>
<organism evidence="3">
    <name type="scientific">Bacillus subtilis (strain 168)</name>
    <dbReference type="NCBI Taxonomy" id="224308"/>
    <lineage>
        <taxon>Bacteria</taxon>
        <taxon>Bacillati</taxon>
        <taxon>Bacillota</taxon>
        <taxon>Bacilli</taxon>
        <taxon>Bacillales</taxon>
        <taxon>Bacillaceae</taxon>
        <taxon>Bacillus</taxon>
    </lineage>
</organism>
<protein>
    <submittedName>
        <fullName evidence="3">SH3 domain-containing protein</fullName>
    </submittedName>
</protein>
<keyword evidence="1" id="KW-0732">Signal</keyword>
<dbReference type="InterPro" id="IPR003646">
    <property type="entry name" value="SH3-like_bac-type"/>
</dbReference>
<evidence type="ECO:0000256" key="1">
    <source>
        <dbReference type="SAM" id="SignalP"/>
    </source>
</evidence>
<evidence type="ECO:0000259" key="2">
    <source>
        <dbReference type="PROSITE" id="PS51781"/>
    </source>
</evidence>
<accession>A0A6M4JM69</accession>